<dbReference type="GO" id="GO:0070840">
    <property type="term" value="F:dynein complex binding"/>
    <property type="evidence" value="ECO:0007669"/>
    <property type="project" value="TreeGrafter"/>
</dbReference>
<dbReference type="PANTHER" id="PTHR47300:SF1">
    <property type="entry name" value="PROTEIN KASH5"/>
    <property type="match status" value="1"/>
</dbReference>
<evidence type="ECO:0000313" key="4">
    <source>
        <dbReference type="EMBL" id="AWP01551.1"/>
    </source>
</evidence>
<dbReference type="GO" id="GO:0000800">
    <property type="term" value="C:lateral element"/>
    <property type="evidence" value="ECO:0007669"/>
    <property type="project" value="TreeGrafter"/>
</dbReference>
<proteinExistence type="predicted"/>
<feature type="compositionally biased region" description="Basic and acidic residues" evidence="2">
    <location>
        <begin position="251"/>
        <end position="266"/>
    </location>
</feature>
<evidence type="ECO:0000313" key="5">
    <source>
        <dbReference type="Proteomes" id="UP000246464"/>
    </source>
</evidence>
<dbReference type="PANTHER" id="PTHR47300">
    <property type="entry name" value="PROTEIN KASH5"/>
    <property type="match status" value="1"/>
</dbReference>
<dbReference type="InterPro" id="IPR028170">
    <property type="entry name" value="KASH5"/>
</dbReference>
<evidence type="ECO:0000256" key="2">
    <source>
        <dbReference type="SAM" id="MobiDB-lite"/>
    </source>
</evidence>
<evidence type="ECO:0000256" key="1">
    <source>
        <dbReference type="SAM" id="Coils"/>
    </source>
</evidence>
<dbReference type="GO" id="GO:0034993">
    <property type="term" value="C:meiotic nuclear membrane microtubule tethering complex"/>
    <property type="evidence" value="ECO:0007669"/>
    <property type="project" value="InterPro"/>
</dbReference>
<reference evidence="4 5" key="1">
    <citation type="submission" date="2017-12" db="EMBL/GenBank/DDBJ databases">
        <title>Integrating genomic resources of turbot (Scophthalmus maximus) in depth evaluation of genetic and physical mapping variation across individuals.</title>
        <authorList>
            <person name="Martinez P."/>
        </authorList>
    </citation>
    <scope>NUCLEOTIDE SEQUENCE [LARGE SCALE GENOMIC DNA]</scope>
</reference>
<dbReference type="EMBL" id="CP026247">
    <property type="protein sequence ID" value="AWP01551.1"/>
    <property type="molecule type" value="Genomic_DNA"/>
</dbReference>
<dbReference type="AlphaFoldDB" id="A0A2U9BC58"/>
<dbReference type="GO" id="GO:0034397">
    <property type="term" value="P:telomere localization"/>
    <property type="evidence" value="ECO:0007669"/>
    <property type="project" value="InterPro"/>
</dbReference>
<feature type="region of interest" description="Disordered" evidence="2">
    <location>
        <begin position="294"/>
        <end position="323"/>
    </location>
</feature>
<feature type="region of interest" description="Disordered" evidence="2">
    <location>
        <begin position="251"/>
        <end position="274"/>
    </location>
</feature>
<feature type="coiled-coil region" evidence="1">
    <location>
        <begin position="344"/>
        <end position="381"/>
    </location>
</feature>
<dbReference type="GO" id="GO:0005640">
    <property type="term" value="C:nuclear outer membrane"/>
    <property type="evidence" value="ECO:0007669"/>
    <property type="project" value="TreeGrafter"/>
</dbReference>
<name>A0A2U9BC58_SCOMX</name>
<keyword evidence="5" id="KW-1185">Reference proteome</keyword>
<keyword evidence="1" id="KW-0175">Coiled coil</keyword>
<evidence type="ECO:0000259" key="3">
    <source>
        <dbReference type="Pfam" id="PF14658"/>
    </source>
</evidence>
<dbReference type="GO" id="GO:0007015">
    <property type="term" value="P:actin filament organization"/>
    <property type="evidence" value="ECO:0007669"/>
    <property type="project" value="TreeGrafter"/>
</dbReference>
<feature type="region of interest" description="Disordered" evidence="2">
    <location>
        <begin position="517"/>
        <end position="576"/>
    </location>
</feature>
<accession>A0A2U9BC58</accession>
<feature type="compositionally biased region" description="Polar residues" evidence="2">
    <location>
        <begin position="311"/>
        <end position="321"/>
    </location>
</feature>
<dbReference type="GO" id="GO:0051653">
    <property type="term" value="P:spindle localization"/>
    <property type="evidence" value="ECO:0007669"/>
    <property type="project" value="TreeGrafter"/>
</dbReference>
<gene>
    <name evidence="4" type="ORF">SMAX5B_012670</name>
</gene>
<organism evidence="4 5">
    <name type="scientific">Scophthalmus maximus</name>
    <name type="common">Turbot</name>
    <name type="synonym">Psetta maxima</name>
    <dbReference type="NCBI Taxonomy" id="52904"/>
    <lineage>
        <taxon>Eukaryota</taxon>
        <taxon>Metazoa</taxon>
        <taxon>Chordata</taxon>
        <taxon>Craniata</taxon>
        <taxon>Vertebrata</taxon>
        <taxon>Euteleostomi</taxon>
        <taxon>Actinopterygii</taxon>
        <taxon>Neopterygii</taxon>
        <taxon>Teleostei</taxon>
        <taxon>Neoteleostei</taxon>
        <taxon>Acanthomorphata</taxon>
        <taxon>Carangaria</taxon>
        <taxon>Pleuronectiformes</taxon>
        <taxon>Pleuronectoidei</taxon>
        <taxon>Scophthalmidae</taxon>
        <taxon>Scophthalmus</taxon>
    </lineage>
</organism>
<dbReference type="GO" id="GO:0051225">
    <property type="term" value="P:spindle assembly"/>
    <property type="evidence" value="ECO:0007669"/>
    <property type="project" value="TreeGrafter"/>
</dbReference>
<dbReference type="InterPro" id="IPR039508">
    <property type="entry name" value="KASH5_EF-hand-like_dom"/>
</dbReference>
<dbReference type="Pfam" id="PF14658">
    <property type="entry name" value="EF-hand_9"/>
    <property type="match status" value="1"/>
</dbReference>
<feature type="domain" description="Protein KASH5 EF-hand-like" evidence="3">
    <location>
        <begin position="22"/>
        <end position="85"/>
    </location>
</feature>
<sequence>MDMLEDKNDPRGFSEHELLDIMYNACNTSNSGEVLASTIVQYLKTMTAQSTEQDRLAALQRLLDPDCHDPHVSRETFHVTMREWIAQCSQDSVDVDGSDVSWSDSSKGPVNGRLPPFCDGKDLLGTVAELKHAHHKLSEQNSSLLRTVAQCEDVNLQLTLEITELRAKVARFTSGGLKTRYDRHCIGPQSLYGRDPPNHRSLQSEMQDMQKHHRALDDISLPSLHTHSDDIQSIIHRIKSTEIANFLQNKYPEKDSAPVETQERPFPHRQQQQASIKQQLVNVLQELQKCVGEERGEKVEEQRRAWEKGQKQSQPVSQTQNRDGKKVAVVNWWKALSVEQAKARTKETQSIQELSETQEKLQQAEKTITDMREQVSNLQVSLKSALECVSEQKHRVCHIDKGTNTEREEADRAVEKVVRDQRDVAVTTEITGGAASQQEQIQLQVTADGLLATLRRMEAMVTNALKTAELVRESEQRVSQVRVRMESITRRVEEALGRASNTDEQLHVLEARITERAPNQCPGPSLSADPAPDATCSATESDVEPENRERTEIPPLSPTFPEMIEPPQLLENETVS</sequence>
<dbReference type="GO" id="GO:0007129">
    <property type="term" value="P:homologous chromosome pairing at meiosis"/>
    <property type="evidence" value="ECO:0007669"/>
    <property type="project" value="TreeGrafter"/>
</dbReference>
<protein>
    <recommendedName>
        <fullName evidence="3">Protein KASH5 EF-hand-like domain-containing protein</fullName>
    </recommendedName>
</protein>
<feature type="compositionally biased region" description="Basic and acidic residues" evidence="2">
    <location>
        <begin position="294"/>
        <end position="310"/>
    </location>
</feature>
<dbReference type="GO" id="GO:0090220">
    <property type="term" value="P:chromosome localization to nuclear envelope involved in homologous chromosome segregation"/>
    <property type="evidence" value="ECO:0007669"/>
    <property type="project" value="TreeGrafter"/>
</dbReference>
<dbReference type="GO" id="GO:0090619">
    <property type="term" value="C:meiotic spindle pole"/>
    <property type="evidence" value="ECO:0007669"/>
    <property type="project" value="TreeGrafter"/>
</dbReference>
<dbReference type="Proteomes" id="UP000246464">
    <property type="component" value="Chromosome 5"/>
</dbReference>
<dbReference type="GO" id="GO:0000781">
    <property type="term" value="C:chromosome, telomeric region"/>
    <property type="evidence" value="ECO:0007669"/>
    <property type="project" value="TreeGrafter"/>
</dbReference>